<keyword evidence="4" id="KW-0949">S-adenosyl-L-methionine</keyword>
<dbReference type="EC" id="2.1.1.37" evidence="1"/>
<evidence type="ECO:0000256" key="2">
    <source>
        <dbReference type="ARBA" id="ARBA00022603"/>
    </source>
</evidence>
<dbReference type="Proteomes" id="UP000799118">
    <property type="component" value="Unassembled WGS sequence"/>
</dbReference>
<dbReference type="EMBL" id="ML769473">
    <property type="protein sequence ID" value="KAE9399103.1"/>
    <property type="molecule type" value="Genomic_DNA"/>
</dbReference>
<proteinExistence type="predicted"/>
<dbReference type="InterPro" id="IPR001525">
    <property type="entry name" value="C5_MeTfrase"/>
</dbReference>
<reference evidence="5" key="1">
    <citation type="journal article" date="2019" name="Environ. Microbiol.">
        <title>Fungal ecological strategies reflected in gene transcription - a case study of two litter decomposers.</title>
        <authorList>
            <person name="Barbi F."/>
            <person name="Kohler A."/>
            <person name="Barry K."/>
            <person name="Baskaran P."/>
            <person name="Daum C."/>
            <person name="Fauchery L."/>
            <person name="Ihrmark K."/>
            <person name="Kuo A."/>
            <person name="LaButti K."/>
            <person name="Lipzen A."/>
            <person name="Morin E."/>
            <person name="Grigoriev I.V."/>
            <person name="Henrissat B."/>
            <person name="Lindahl B."/>
            <person name="Martin F."/>
        </authorList>
    </citation>
    <scope>NUCLEOTIDE SEQUENCE</scope>
    <source>
        <strain evidence="5">JB14</strain>
    </source>
</reference>
<dbReference type="SUPFAM" id="SSF53335">
    <property type="entry name" value="S-adenosyl-L-methionine-dependent methyltransferases"/>
    <property type="match status" value="1"/>
</dbReference>
<dbReference type="GO" id="GO:0003886">
    <property type="term" value="F:DNA (cytosine-5-)-methyltransferase activity"/>
    <property type="evidence" value="ECO:0007669"/>
    <property type="project" value="UniProtKB-EC"/>
</dbReference>
<dbReference type="PANTHER" id="PTHR10629:SF52">
    <property type="entry name" value="DNA (CYTOSINE-5)-METHYLTRANSFERASE 1"/>
    <property type="match status" value="1"/>
</dbReference>
<dbReference type="OrthoDB" id="5376140at2759"/>
<evidence type="ECO:0000313" key="6">
    <source>
        <dbReference type="Proteomes" id="UP000799118"/>
    </source>
</evidence>
<evidence type="ECO:0000256" key="3">
    <source>
        <dbReference type="ARBA" id="ARBA00022679"/>
    </source>
</evidence>
<evidence type="ECO:0000256" key="4">
    <source>
        <dbReference type="ARBA" id="ARBA00022691"/>
    </source>
</evidence>
<dbReference type="GO" id="GO:0032259">
    <property type="term" value="P:methylation"/>
    <property type="evidence" value="ECO:0007669"/>
    <property type="project" value="UniProtKB-KW"/>
</dbReference>
<dbReference type="GO" id="GO:0044027">
    <property type="term" value="P:negative regulation of gene expression via chromosomal CpG island methylation"/>
    <property type="evidence" value="ECO:0007669"/>
    <property type="project" value="TreeGrafter"/>
</dbReference>
<organism evidence="5 6">
    <name type="scientific">Gymnopus androsaceus JB14</name>
    <dbReference type="NCBI Taxonomy" id="1447944"/>
    <lineage>
        <taxon>Eukaryota</taxon>
        <taxon>Fungi</taxon>
        <taxon>Dikarya</taxon>
        <taxon>Basidiomycota</taxon>
        <taxon>Agaricomycotina</taxon>
        <taxon>Agaricomycetes</taxon>
        <taxon>Agaricomycetidae</taxon>
        <taxon>Agaricales</taxon>
        <taxon>Marasmiineae</taxon>
        <taxon>Omphalotaceae</taxon>
        <taxon>Gymnopus</taxon>
    </lineage>
</organism>
<dbReference type="PANTHER" id="PTHR10629">
    <property type="entry name" value="CYTOSINE-SPECIFIC METHYLTRANSFERASE"/>
    <property type="match status" value="1"/>
</dbReference>
<dbReference type="Pfam" id="PF00145">
    <property type="entry name" value="DNA_methylase"/>
    <property type="match status" value="1"/>
</dbReference>
<evidence type="ECO:0000256" key="1">
    <source>
        <dbReference type="ARBA" id="ARBA00011975"/>
    </source>
</evidence>
<name>A0A6A4HM65_9AGAR</name>
<dbReference type="Gene3D" id="3.90.120.10">
    <property type="entry name" value="DNA Methylase, subunit A, domain 2"/>
    <property type="match status" value="1"/>
</dbReference>
<gene>
    <name evidence="5" type="ORF">BT96DRAFT_707317</name>
</gene>
<dbReference type="InterPro" id="IPR050390">
    <property type="entry name" value="C5-Methyltransferase"/>
</dbReference>
<keyword evidence="6" id="KW-1185">Reference proteome</keyword>
<accession>A0A6A4HM65</accession>
<protein>
    <recommendedName>
        <fullName evidence="1">DNA (cytosine-5-)-methyltransferase</fullName>
        <ecNumber evidence="1">2.1.1.37</ecNumber>
    </recommendedName>
</protein>
<dbReference type="GO" id="GO:0003677">
    <property type="term" value="F:DNA binding"/>
    <property type="evidence" value="ECO:0007669"/>
    <property type="project" value="TreeGrafter"/>
</dbReference>
<dbReference type="InterPro" id="IPR029063">
    <property type="entry name" value="SAM-dependent_MTases_sf"/>
</dbReference>
<sequence>MSTDITGFVSYDPNVPLIEGTYAYDLAASSRANKAISNHLTGYKPFAEPSDIASLKINFDKPAKNIKTGPNEKWACVHPERQDILTVREMARLMSYPDSFVFEGKLKDQYRLVGSSVRTPVSFQALCHDET</sequence>
<dbReference type="AlphaFoldDB" id="A0A6A4HM65"/>
<evidence type="ECO:0000313" key="5">
    <source>
        <dbReference type="EMBL" id="KAE9399103.1"/>
    </source>
</evidence>
<keyword evidence="2" id="KW-0489">Methyltransferase</keyword>
<keyword evidence="3" id="KW-0808">Transferase</keyword>